<sequence>MEAIGLLTPVVDHAITPVVDHTINPVVRQVGYLVNYKSNVHNLETQTRELLHAKERLQHDVDQELRKVGQKTEADVEEWLTKVNKIIDEAHQFMEDERQAKKCLNGFCRYQPSRKAAKMSQKIMVELQKSKEFPRLTYSTPLQDIWTTVGYQAFQSRTSIVTRILEEFKKDNINIIGIYGMAGVGKTTLVKQVARKAEEDMLFDNVVKVEVRQNTEAERIQIEIAEKLGLKFGEYGTLIGRENIVRQSGMGFDEKHTVAGRARILSNYIKDKKILIIFYDVWEELDLEKLGVPVGMCKILLTSRTKDVLSSKMGIQTNVQLDPLNEEDTRALFQTIVGDVVKDPDIEKVAIEVASECKGLPILVVTVANALKGKKLHSWNDVLRSLKLCDGDELLQKAYSGIEWSYNQLEGEQVKSLFLIFSMLGVRYYILSDMLKYTMGLGLFQGINTMEEANDRLHSLVDKLKDYCLLLDTNGRITMHDLTVKLLEKLHQQVNISYQKDMEMSSRSGQSKRSLKSAQ</sequence>
<proteinExistence type="predicted"/>
<dbReference type="SUPFAM" id="SSF52540">
    <property type="entry name" value="P-loop containing nucleoside triphosphate hydrolases"/>
    <property type="match status" value="1"/>
</dbReference>
<organism evidence="5 6">
    <name type="scientific">Rhamnella rubrinervis</name>
    <dbReference type="NCBI Taxonomy" id="2594499"/>
    <lineage>
        <taxon>Eukaryota</taxon>
        <taxon>Viridiplantae</taxon>
        <taxon>Streptophyta</taxon>
        <taxon>Embryophyta</taxon>
        <taxon>Tracheophyta</taxon>
        <taxon>Spermatophyta</taxon>
        <taxon>Magnoliopsida</taxon>
        <taxon>eudicotyledons</taxon>
        <taxon>Gunneridae</taxon>
        <taxon>Pentapetalae</taxon>
        <taxon>rosids</taxon>
        <taxon>fabids</taxon>
        <taxon>Rosales</taxon>
        <taxon>Rhamnaceae</taxon>
        <taxon>rhamnoid group</taxon>
        <taxon>Rhamneae</taxon>
        <taxon>Rhamnella</taxon>
    </lineage>
</organism>
<protein>
    <recommendedName>
        <fullName evidence="4">NB-ARC domain-containing protein</fullName>
    </recommendedName>
</protein>
<dbReference type="GO" id="GO:0006952">
    <property type="term" value="P:defense response"/>
    <property type="evidence" value="ECO:0007669"/>
    <property type="project" value="UniProtKB-KW"/>
</dbReference>
<evidence type="ECO:0000256" key="3">
    <source>
        <dbReference type="ARBA" id="ARBA00022840"/>
    </source>
</evidence>
<keyword evidence="2" id="KW-0611">Plant defense</keyword>
<evidence type="ECO:0000313" key="5">
    <source>
        <dbReference type="EMBL" id="KAF3447816.1"/>
    </source>
</evidence>
<dbReference type="EMBL" id="VOIH02000004">
    <property type="protein sequence ID" value="KAF3447816.1"/>
    <property type="molecule type" value="Genomic_DNA"/>
</dbReference>
<dbReference type="PRINTS" id="PR00364">
    <property type="entry name" value="DISEASERSIST"/>
</dbReference>
<evidence type="ECO:0000313" key="6">
    <source>
        <dbReference type="Proteomes" id="UP000796880"/>
    </source>
</evidence>
<dbReference type="Pfam" id="PF00931">
    <property type="entry name" value="NB-ARC"/>
    <property type="match status" value="1"/>
</dbReference>
<feature type="domain" description="NB-ARC" evidence="4">
    <location>
        <begin position="161"/>
        <end position="339"/>
    </location>
</feature>
<accession>A0A8K0MJ07</accession>
<dbReference type="AlphaFoldDB" id="A0A8K0MJ07"/>
<keyword evidence="3" id="KW-0067">ATP-binding</keyword>
<comment type="caution">
    <text evidence="5">The sequence shown here is derived from an EMBL/GenBank/DDBJ whole genome shotgun (WGS) entry which is preliminary data.</text>
</comment>
<evidence type="ECO:0000256" key="1">
    <source>
        <dbReference type="ARBA" id="ARBA00022741"/>
    </source>
</evidence>
<dbReference type="PANTHER" id="PTHR33463">
    <property type="entry name" value="NB-ARC DOMAIN-CONTAINING PROTEIN-RELATED"/>
    <property type="match status" value="1"/>
</dbReference>
<evidence type="ECO:0000259" key="4">
    <source>
        <dbReference type="Pfam" id="PF00931"/>
    </source>
</evidence>
<dbReference type="Gene3D" id="1.10.8.430">
    <property type="entry name" value="Helical domain of apoptotic protease-activating factors"/>
    <property type="match status" value="1"/>
</dbReference>
<dbReference type="InterPro" id="IPR050905">
    <property type="entry name" value="Plant_NBS-LRR"/>
</dbReference>
<name>A0A8K0MJ07_9ROSA</name>
<evidence type="ECO:0000256" key="2">
    <source>
        <dbReference type="ARBA" id="ARBA00022821"/>
    </source>
</evidence>
<gene>
    <name evidence="5" type="ORF">FNV43_RR08521</name>
</gene>
<dbReference type="InterPro" id="IPR027417">
    <property type="entry name" value="P-loop_NTPase"/>
</dbReference>
<dbReference type="Proteomes" id="UP000796880">
    <property type="component" value="Unassembled WGS sequence"/>
</dbReference>
<keyword evidence="1" id="KW-0547">Nucleotide-binding</keyword>
<dbReference type="InterPro" id="IPR002182">
    <property type="entry name" value="NB-ARC"/>
</dbReference>
<keyword evidence="6" id="KW-1185">Reference proteome</keyword>
<dbReference type="PANTHER" id="PTHR33463:SF198">
    <property type="entry name" value="RPP4C3"/>
    <property type="match status" value="1"/>
</dbReference>
<dbReference type="InterPro" id="IPR042197">
    <property type="entry name" value="Apaf_helical"/>
</dbReference>
<reference evidence="5" key="1">
    <citation type="submission" date="2020-03" db="EMBL/GenBank/DDBJ databases">
        <title>A high-quality chromosome-level genome assembly of a woody plant with both climbing and erect habits, Rhamnella rubrinervis.</title>
        <authorList>
            <person name="Lu Z."/>
            <person name="Yang Y."/>
            <person name="Zhu X."/>
            <person name="Sun Y."/>
        </authorList>
    </citation>
    <scope>NUCLEOTIDE SEQUENCE</scope>
    <source>
        <strain evidence="5">BYM</strain>
        <tissue evidence="5">Leaf</tissue>
    </source>
</reference>
<dbReference type="OrthoDB" id="1165656at2759"/>
<dbReference type="GO" id="GO:0043531">
    <property type="term" value="F:ADP binding"/>
    <property type="evidence" value="ECO:0007669"/>
    <property type="project" value="InterPro"/>
</dbReference>
<dbReference type="Gene3D" id="3.40.50.300">
    <property type="entry name" value="P-loop containing nucleotide triphosphate hydrolases"/>
    <property type="match status" value="1"/>
</dbReference>
<dbReference type="GO" id="GO:0005524">
    <property type="term" value="F:ATP binding"/>
    <property type="evidence" value="ECO:0007669"/>
    <property type="project" value="UniProtKB-KW"/>
</dbReference>